<keyword evidence="3" id="KW-1185">Reference proteome</keyword>
<dbReference type="AlphaFoldDB" id="A0A6D2JMC3"/>
<protein>
    <recommendedName>
        <fullName evidence="1">F-box associated beta-propeller type 3 domain-containing protein</fullName>
    </recommendedName>
</protein>
<dbReference type="InterPro" id="IPR017451">
    <property type="entry name" value="F-box-assoc_interact_dom"/>
</dbReference>
<dbReference type="PANTHER" id="PTHR31111:SF17">
    <property type="entry name" value="F-BOX DOMAIN-CONTAINING PROTEIN"/>
    <property type="match status" value="1"/>
</dbReference>
<gene>
    <name evidence="2" type="ORF">MERR_LOCUS28400</name>
</gene>
<dbReference type="Pfam" id="PF08268">
    <property type="entry name" value="FBA_3"/>
    <property type="match status" value="1"/>
</dbReference>
<evidence type="ECO:0000313" key="2">
    <source>
        <dbReference type="EMBL" id="CAA7041165.1"/>
    </source>
</evidence>
<evidence type="ECO:0000259" key="1">
    <source>
        <dbReference type="Pfam" id="PF08268"/>
    </source>
</evidence>
<comment type="caution">
    <text evidence="2">The sequence shown here is derived from an EMBL/GenBank/DDBJ whole genome shotgun (WGS) entry which is preliminary data.</text>
</comment>
<dbReference type="PANTHER" id="PTHR31111">
    <property type="entry name" value="BNAA05G37150D PROTEIN-RELATED"/>
    <property type="match status" value="1"/>
</dbReference>
<sequence>MSEHWVFILGGQVSNRWRKIPIRCPPHRPLTQGLNINGRMHYLAWVRFLFPVLVSFDMTSEEISMLQEPEDANWFHIYTDIIEYGGRVALLHHIDLEDEGVVNYGLWKMKRRIGGRERLWGCILLK</sequence>
<dbReference type="NCBIfam" id="TIGR01640">
    <property type="entry name" value="F_box_assoc_1"/>
    <property type="match status" value="1"/>
</dbReference>
<proteinExistence type="predicted"/>
<dbReference type="OrthoDB" id="687122at2759"/>
<reference evidence="2" key="1">
    <citation type="submission" date="2020-01" db="EMBL/GenBank/DDBJ databases">
        <authorList>
            <person name="Mishra B."/>
        </authorList>
    </citation>
    <scope>NUCLEOTIDE SEQUENCE [LARGE SCALE GENOMIC DNA]</scope>
</reference>
<dbReference type="Proteomes" id="UP000467841">
    <property type="component" value="Unassembled WGS sequence"/>
</dbReference>
<organism evidence="2 3">
    <name type="scientific">Microthlaspi erraticum</name>
    <dbReference type="NCBI Taxonomy" id="1685480"/>
    <lineage>
        <taxon>Eukaryota</taxon>
        <taxon>Viridiplantae</taxon>
        <taxon>Streptophyta</taxon>
        <taxon>Embryophyta</taxon>
        <taxon>Tracheophyta</taxon>
        <taxon>Spermatophyta</taxon>
        <taxon>Magnoliopsida</taxon>
        <taxon>eudicotyledons</taxon>
        <taxon>Gunneridae</taxon>
        <taxon>Pentapetalae</taxon>
        <taxon>rosids</taxon>
        <taxon>malvids</taxon>
        <taxon>Brassicales</taxon>
        <taxon>Brassicaceae</taxon>
        <taxon>Coluteocarpeae</taxon>
        <taxon>Microthlaspi</taxon>
    </lineage>
</organism>
<feature type="domain" description="F-box associated beta-propeller type 3" evidence="1">
    <location>
        <begin position="2"/>
        <end position="107"/>
    </location>
</feature>
<accession>A0A6D2JMC3</accession>
<dbReference type="InterPro" id="IPR013187">
    <property type="entry name" value="F-box-assoc_dom_typ3"/>
</dbReference>
<name>A0A6D2JMC3_9BRAS</name>
<evidence type="ECO:0000313" key="3">
    <source>
        <dbReference type="Proteomes" id="UP000467841"/>
    </source>
</evidence>
<dbReference type="EMBL" id="CACVBM020001240">
    <property type="protein sequence ID" value="CAA7041165.1"/>
    <property type="molecule type" value="Genomic_DNA"/>
</dbReference>